<evidence type="ECO:0008006" key="2">
    <source>
        <dbReference type="Google" id="ProtNLM"/>
    </source>
</evidence>
<name>A0A7D5YD73_9ACTN</name>
<protein>
    <recommendedName>
        <fullName evidence="2">GyrI-like small molecule binding domain-containing protein</fullName>
    </recommendedName>
</protein>
<organism evidence="1">
    <name type="scientific">Micromonospora carbonacea</name>
    <dbReference type="NCBI Taxonomy" id="47853"/>
    <lineage>
        <taxon>Bacteria</taxon>
        <taxon>Bacillati</taxon>
        <taxon>Actinomycetota</taxon>
        <taxon>Actinomycetes</taxon>
        <taxon>Micromonosporales</taxon>
        <taxon>Micromonosporaceae</taxon>
        <taxon>Micromonospora</taxon>
    </lineage>
</organism>
<proteinExistence type="predicted"/>
<dbReference type="InterPro" id="IPR011256">
    <property type="entry name" value="Reg_factor_effector_dom_sf"/>
</dbReference>
<dbReference type="Gene3D" id="3.20.80.10">
    <property type="entry name" value="Regulatory factor, effector binding domain"/>
    <property type="match status" value="1"/>
</dbReference>
<dbReference type="AlphaFoldDB" id="A0A7D5YD73"/>
<reference evidence="1" key="1">
    <citation type="submission" date="2020-08" db="EMBL/GenBank/DDBJ databases">
        <title>A bifunctional nitrone conjugated secondary metabolite targeting the ribosome.</title>
        <authorList>
            <person name="Limbrick E.M."/>
            <person name="Graf M."/>
            <person name="Derewacz D.K."/>
            <person name="Nguyen F."/>
            <person name="Spraggins J.M."/>
            <person name="Wieland M."/>
            <person name="Ynigez-Gutierrez A.E."/>
            <person name="Reisman B.J."/>
            <person name="Zinshteyn B."/>
            <person name="McCulloch K."/>
            <person name="Iverson T.M."/>
            <person name="Green R."/>
            <person name="Wilson D.N."/>
            <person name="Bachmann B.O."/>
        </authorList>
    </citation>
    <scope>NUCLEOTIDE SEQUENCE</scope>
    <source>
        <strain evidence="1">Africana</strain>
    </source>
</reference>
<evidence type="ECO:0000313" key="1">
    <source>
        <dbReference type="EMBL" id="QLJ98573.1"/>
    </source>
</evidence>
<gene>
    <name evidence="1" type="ORF">HZU44_28715</name>
</gene>
<accession>A0A7D5YD73</accession>
<sequence>MGLTERWRDAQPIARVLVHTSLTGLAEALGRWTADHDRVLDGPAEERYLVPPGPGVPTRAYRTEIAWPIRSEPGRSSPPTVHEAK</sequence>
<dbReference type="EMBL" id="CP058905">
    <property type="protein sequence ID" value="QLJ98573.1"/>
    <property type="molecule type" value="Genomic_DNA"/>
</dbReference>